<proteinExistence type="predicted"/>
<sequence>MATAVIFKISPTFNKRARTYGMEVTDENSKIMVNSTTDTSADITMNGEKLEEVTSFKYLGVILSKDDLTPPPAPTAKPVKGLMMMMMTKWVRQYTFDNRVDRSRLLVVAGPLGRLL</sequence>
<dbReference type="EMBL" id="JAIWYP010000001">
    <property type="protein sequence ID" value="KAH3884968.1"/>
    <property type="molecule type" value="Genomic_DNA"/>
</dbReference>
<protein>
    <submittedName>
        <fullName evidence="1">Uncharacterized protein</fullName>
    </submittedName>
</protein>
<comment type="caution">
    <text evidence="1">The sequence shown here is derived from an EMBL/GenBank/DDBJ whole genome shotgun (WGS) entry which is preliminary data.</text>
</comment>
<name>A0A9D4RZP9_DREPO</name>
<dbReference type="Proteomes" id="UP000828390">
    <property type="component" value="Unassembled WGS sequence"/>
</dbReference>
<dbReference type="AlphaFoldDB" id="A0A9D4RZP9"/>
<gene>
    <name evidence="1" type="ORF">DPMN_008954</name>
</gene>
<evidence type="ECO:0000313" key="1">
    <source>
        <dbReference type="EMBL" id="KAH3884968.1"/>
    </source>
</evidence>
<reference evidence="1" key="2">
    <citation type="submission" date="2020-11" db="EMBL/GenBank/DDBJ databases">
        <authorList>
            <person name="McCartney M.A."/>
            <person name="Auch B."/>
            <person name="Kono T."/>
            <person name="Mallez S."/>
            <person name="Becker A."/>
            <person name="Gohl D.M."/>
            <person name="Silverstein K.A.T."/>
            <person name="Koren S."/>
            <person name="Bechman K.B."/>
            <person name="Herman A."/>
            <person name="Abrahante J.E."/>
            <person name="Garbe J."/>
        </authorList>
    </citation>
    <scope>NUCLEOTIDE SEQUENCE</scope>
    <source>
        <strain evidence="1">Duluth1</strain>
        <tissue evidence="1">Whole animal</tissue>
    </source>
</reference>
<organism evidence="1 2">
    <name type="scientific">Dreissena polymorpha</name>
    <name type="common">Zebra mussel</name>
    <name type="synonym">Mytilus polymorpha</name>
    <dbReference type="NCBI Taxonomy" id="45954"/>
    <lineage>
        <taxon>Eukaryota</taxon>
        <taxon>Metazoa</taxon>
        <taxon>Spiralia</taxon>
        <taxon>Lophotrochozoa</taxon>
        <taxon>Mollusca</taxon>
        <taxon>Bivalvia</taxon>
        <taxon>Autobranchia</taxon>
        <taxon>Heteroconchia</taxon>
        <taxon>Euheterodonta</taxon>
        <taxon>Imparidentia</taxon>
        <taxon>Neoheterodontei</taxon>
        <taxon>Myida</taxon>
        <taxon>Dreissenoidea</taxon>
        <taxon>Dreissenidae</taxon>
        <taxon>Dreissena</taxon>
    </lineage>
</organism>
<keyword evidence="2" id="KW-1185">Reference proteome</keyword>
<reference evidence="1" key="1">
    <citation type="journal article" date="2019" name="bioRxiv">
        <title>The Genome of the Zebra Mussel, Dreissena polymorpha: A Resource for Invasive Species Research.</title>
        <authorList>
            <person name="McCartney M.A."/>
            <person name="Auch B."/>
            <person name="Kono T."/>
            <person name="Mallez S."/>
            <person name="Zhang Y."/>
            <person name="Obille A."/>
            <person name="Becker A."/>
            <person name="Abrahante J.E."/>
            <person name="Garbe J."/>
            <person name="Badalamenti J.P."/>
            <person name="Herman A."/>
            <person name="Mangelson H."/>
            <person name="Liachko I."/>
            <person name="Sullivan S."/>
            <person name="Sone E.D."/>
            <person name="Koren S."/>
            <person name="Silverstein K.A.T."/>
            <person name="Beckman K.B."/>
            <person name="Gohl D.M."/>
        </authorList>
    </citation>
    <scope>NUCLEOTIDE SEQUENCE</scope>
    <source>
        <strain evidence="1">Duluth1</strain>
        <tissue evidence="1">Whole animal</tissue>
    </source>
</reference>
<accession>A0A9D4RZP9</accession>
<evidence type="ECO:0000313" key="2">
    <source>
        <dbReference type="Proteomes" id="UP000828390"/>
    </source>
</evidence>